<gene>
    <name evidence="3" type="ORF">AB7A72_16300</name>
</gene>
<dbReference type="SUPFAM" id="SSF51126">
    <property type="entry name" value="Pectin lyase-like"/>
    <property type="match status" value="1"/>
</dbReference>
<dbReference type="Pfam" id="PF05860">
    <property type="entry name" value="TPS"/>
    <property type="match status" value="1"/>
</dbReference>
<accession>A0ABV4B6H5</accession>
<feature type="compositionally biased region" description="Gly residues" evidence="1">
    <location>
        <begin position="2118"/>
        <end position="2132"/>
    </location>
</feature>
<feature type="domain" description="Filamentous haemagglutinin FhaB/tRNA nuclease CdiA-like TPS" evidence="2">
    <location>
        <begin position="83"/>
        <end position="203"/>
    </location>
</feature>
<dbReference type="NCBIfam" id="TIGR01901">
    <property type="entry name" value="adhes_NPXG"/>
    <property type="match status" value="1"/>
</dbReference>
<feature type="region of interest" description="Disordered" evidence="1">
    <location>
        <begin position="2589"/>
        <end position="2615"/>
    </location>
</feature>
<dbReference type="InterPro" id="IPR012334">
    <property type="entry name" value="Pectin_lyas_fold"/>
</dbReference>
<feature type="region of interest" description="Disordered" evidence="1">
    <location>
        <begin position="2116"/>
        <end position="2156"/>
    </location>
</feature>
<dbReference type="EMBL" id="JBGBDC010000007">
    <property type="protein sequence ID" value="MEY2252581.1"/>
    <property type="molecule type" value="Genomic_DNA"/>
</dbReference>
<sequence length="3849" mass="383339">MSERNKNEQQKAQATRVFSDRGKKRIAATVMWAHVLTQASLGVLSPAYAQTPPQPPAPALPAMAPIADPRAPMAFQPGVESLSSGASLINITTPNAAGLSLNQYQRFDVPQAGVVLNNSQIGGTPLLGGRAGANPNLSNGTANTIVNEVTVQGSPSQINGTVEVFGNPAAVIIANPSGISCNGCGVVNTPRLSFSTGSITLQDVNGASSNFDLASGIGYNVQGGQVSIDGRGVEGTVGQIDLVGELLRINGPLRAHYLNPGLSSINLRAGKSPNAATQTADANALIAGTAAAPGTTVAIDASALGAMTAGRITVVSTDAGMGVNLRGPLLAYQEDVDIRSAGRINTGDVAASRNIRINADGFVVAGGNVAANEQLQVSGNEGVLLAGPARGNQQIALSSSQGSVSAQGPLVTAGDLKVQAAQAVRLESRTEASQIAGNTQLRGNTVSVAGAFQGGGDVSIQARDGASIAGDATIGGNLQMQTGGDAALFGRVQVNRDAQVTASNVRSSGELTVGQNMQLSGVQSVDLQGNTTVGQRLQVDGGEVTLGGDIDAGQTDVTAQQLNLGGADGNLNARGDLNLNVSQSFHNTGQVNVSGSFGLNTGGDARFDGAVSTGGGFGVNAGGDIAINNTVNSGGSINLNAGNHLQVGNTLTAGGGINGTAGGNITLNGQANSAGSQNWRAQGDFSATQGLQGNNVSIQGHNVNVAGPVLGQGAVTIAATDQLQLGSEVRANGNVALSSSQGGISAQDVFSNGSVSLQSQTHTEVQNVQAGGDVSITATAGPVTAQSLLAARDLSVNAQDRIHVAGDLGAGRNVAVASSQADVQLANASAGGNLSLNAAQSLQVAGGASAGGNATLTSQNAGVSAQSLLAHGDINTQAAGDIAIAGEVASGGSARLASTGGKVDVGGAVYGAQGATVQGSTVTLGQGLQSGGAATITASTGDITSGAGIASVSDLTLQSEGATQVAGSLQSAGQVALQSGGDTRINGDLIAEQGLQAQVGGSLTANTVASGGNASLAAGNIDVQDVQVTGAAQLQAQQDIRIAQNLMASAITTESVAGNTTVGGQVGTAGALDMRAGGNIAAGQVVAGVAGGALASIDADGSVQLASLQTGGDYVGRAGQDHAVSGEMAVQGHADVLAGGNIQAGSLAAGAGLQAQAGGDIVVDGDALVIGNAQLQSAGAQRVAGNLQVTDQLVANAQGGLQVGGDLLANNGMQISSTAGALQVGGMLGTQGHALVDAQQGIQVGGHVLAQSVDLRSSAGAIALGGQLATQGDASLQAQQDIAIAGPAAIMGNLQASSNAGSISFEDQLQVAGDFSGHAHKDLNFLGDSLLLGQADLKADTGHILNQGNMTFGQAVNIDTTGDLVNEGTLQSQGDISIRARNIDSNLASQGGIATAGTLDLQASGGTRLGQRGTLSAAQDIRLQSASGTQSAGTIQAGQDLHYAGGTLSNSGTVVAQNASIDAGLANQGNVYIQNQLGVTGSSSNSGEIAANTLTMAALDNSGKVGAQSASLGSTSNAGEITANSIDISGGLSNSGAVSAGSSLTVGGGNTSNDGSITGGTVSISGGSISNGGQIQSSGAMQISGGSFENRLQESKSCALPGGCSTPDSYEYSQKPGTVSAGTTLSINTGTTHNQGVIHAGTDITINSALNNERSTNDPYTSGGAGGAAVSGIISAGGNLTVTGASLQNSGQLQAADAVQITTTGAFANTAPSADVAGKVLGQSVQITAGSVSNDGTLLAQAGNVQITTTSGAIANQGSIVASGDLALTAAGAVSNGKDGKLLAENIAIKGESFSNAGIVYGQNGPPSTISIETTGGFSNAATGVVIAGENLDIQAGGYSNAGGTVGSLQDASLTMAGTYAPAGNALVALGSLDLNVGGISVGAGESWNVASQDVRWTGTLHNQGTVAIAGNADGSIRNEATGTRDRAGTPDISQGAYAVDAPPAGLTGAQVISYTDVANRAQLYIGGTFTGHLDNIASDAQVSGTFSANQLNIDQTVVWEGQDANGDTVQMTGTSISKPRVDTSGGATELTLTGPDIGTIVGDSLIINGGDITIKPPIDPATGLPLITDAQNTQVDAGNAQAGEGSGTTTGVIKPLAVENAQAIKYSDGEGTDTSGAGAGAGNNAGAGDTGSAGTPVAGNGDGPAPTTPERGLNLRDPIFQTPQGAVAVLMGAGFSPQWSDWSQLRVVPGGLSANDLQLNLSGQFINHGRLDVTNQLIINAAQGIDNFGASISAGGTASLNGKYLNNDNGLIQAGTLVTDIQGDISNNRGRIVASNGGFLKADGNISATEGQFISDAGKFVLDAGGDVDLIASKVVGKQGVGINAGGNVNLGVKQTTQTTQADKNSREYQAWNNSATGSDTFVEGIAVIDSRQTSASTATTSVGTTIDSADGSVAIAAGGKLAITGGSINAGQDVLLRGAEVTVRAARDTTVTEQAQSRTVDGRVTDSQTSTTNSESYSGGTVTAGGKVAVIANTAEGDTSKGSGNVLLAGSRIEGKQGVTVSASGKVDLQALQATSTTTSSGQQGNFVITQTASQSTAVTQHSAAVSSSEGDVKIVAKGDVNVIGSNVSAKQDLVLLGNNVTVESSKERVTTSDEAHRKGYDHARQTSQETLAGGEISAGRNIVISATGKPQPVAENPSTGTGEAGDPIAKKPTVVDRSAGDGNINLKGATVVALGDVSLIAGNNINVLDQHTESHEFEAEYKKTSGFLSKKTSTSQSITDTVATVGSQVSGKNVLLQAGQVGEDGKLVAGSGDIRIQGSDISASDKATLNAGRDILIVPGQGSLQESHEETHKRSGLSASFMSGVSVGTSSAKGTGSSSQTINVGSRIQGGDIQMQAGRDATIQASQVIADRDIDVKAGRNINITAARDTQNSEYTSSSRSSGIGLLPGLSANFTLLSHTTTDQNGKDRLGVGTTSVLSANEGNLTLRAGTDEQYKGTGQGNVTTQGADLLAKERVSISGNAVDLQAVETTHESEDHLRSKSLVVGARPAGMLGAVINTADAALQSARSGSERLAGANALKAGYDAYKYSLNGANSERDAAQAVIDRGGDGKAIDPNATRFGVSVSLSYSESRQDSSQSSTTQRGTNVQASNIDITANEGDITTHGAKLQAENIALDAAKNIHLLAVQNTQAVQSSSSSSGGGLGVTVALGEQSGVSFQANYGQSRNRGNGTETVNDNTQIIAGNRLSIKSGGDTELRGAQVAGKQVSVDVGGNLTIETLQDKTTYEMQQSSSGFNVSLCIPPICYGNPVTGSVNVSRTELNHNYQSAVGQSGISAGEGGYDIKVGGNTHLIGGAITSTAEPDKNQLQTQSLTFSDLTNTQDTHVSASSIGLSYGGGSALATAAANATSNLLGGTAALAGLPEAGSDRSQTQSVISPGKVTITGQDADGSSAQAVATLTQRDPETADQGLTNRLTLVQAQQIEANQREAQENLLIANQVGSVLTGAVGDISAGKWEDGAPEKVALHAMVGAAVVALGGGNAGVGLLTGAANELAVGVMGDYLEDLGYVRGTPEFNELMKLGSAVLGTVVSRTAGGDAQTTAASGQLARDATENNYLKHDERKKRNESESECYNGGSDSACSDLAKWNNLNASRDKDINNLAANCTGDCWQVVSYLEGELKSLGCTGPQVCDDEILNAAKHSALLKAEALSPGFGPDEAALLLYGLVRGAIQVVAGARGAGKIVVNREVAGNGEGLFTNVERIPYTPTGPTLGQSFDFSCAAASCRMAANLADTPEAYIRSAILTDSSGTSLANIPAGLKNLGFNGKAEYSAFSTVESISASARNGASVIVNVRTETGGIHAIVVDSVKGGMANIRDPWPLGTGSSYSIPAEALRNVLTGKSVVIRP</sequence>
<name>A0ABV4B6H5_9BURK</name>
<feature type="compositionally biased region" description="Polar residues" evidence="1">
    <location>
        <begin position="3084"/>
        <end position="3095"/>
    </location>
</feature>
<dbReference type="InterPro" id="IPR008638">
    <property type="entry name" value="FhaB/CdiA-like_TPS"/>
</dbReference>
<evidence type="ECO:0000259" key="2">
    <source>
        <dbReference type="SMART" id="SM00912"/>
    </source>
</evidence>
<dbReference type="RefSeq" id="WP_369460583.1">
    <property type="nucleotide sequence ID" value="NZ_JBGBDC010000007.1"/>
</dbReference>
<dbReference type="Gene3D" id="3.90.70.10">
    <property type="entry name" value="Cysteine proteinases"/>
    <property type="match status" value="1"/>
</dbReference>
<feature type="region of interest" description="Disordered" evidence="1">
    <location>
        <begin position="2631"/>
        <end position="2652"/>
    </location>
</feature>
<feature type="region of interest" description="Disordered" evidence="1">
    <location>
        <begin position="2432"/>
        <end position="2461"/>
    </location>
</feature>
<reference evidence="3 4" key="1">
    <citation type="journal article" date="2016" name="Int. J. Syst. Evol. Microbiol.">
        <title>Description of Comamonas sediminis sp. nov., isolated from lagoon sediments.</title>
        <authorList>
            <person name="Subhash Y."/>
            <person name="Bang J.J."/>
            <person name="You T.H."/>
            <person name="Lee S.S."/>
        </authorList>
    </citation>
    <scope>NUCLEOTIDE SEQUENCE [LARGE SCALE GENOMIC DNA]</scope>
    <source>
        <strain evidence="3 4">JCM 31169</strain>
    </source>
</reference>
<keyword evidence="4" id="KW-1185">Reference proteome</keyword>
<dbReference type="Gene3D" id="2.160.20.10">
    <property type="entry name" value="Single-stranded right-handed beta-helix, Pectin lyase-like"/>
    <property type="match status" value="1"/>
</dbReference>
<protein>
    <submittedName>
        <fullName evidence="3">Hemagglutinin repeat-containing protein</fullName>
    </submittedName>
</protein>
<comment type="caution">
    <text evidence="3">The sequence shown here is derived from an EMBL/GenBank/DDBJ whole genome shotgun (WGS) entry which is preliminary data.</text>
</comment>
<organism evidence="3 4">
    <name type="scientific">Comamonas sediminis</name>
    <dbReference type="NCBI Taxonomy" id="1783360"/>
    <lineage>
        <taxon>Bacteria</taxon>
        <taxon>Pseudomonadati</taxon>
        <taxon>Pseudomonadota</taxon>
        <taxon>Betaproteobacteria</taxon>
        <taxon>Burkholderiales</taxon>
        <taxon>Comamonadaceae</taxon>
        <taxon>Comamonas</taxon>
    </lineage>
</organism>
<feature type="compositionally biased region" description="Low complexity" evidence="1">
    <location>
        <begin position="3072"/>
        <end position="3083"/>
    </location>
</feature>
<feature type="region of interest" description="Disordered" evidence="1">
    <location>
        <begin position="1912"/>
        <end position="1931"/>
    </location>
</feature>
<evidence type="ECO:0000256" key="1">
    <source>
        <dbReference type="SAM" id="MobiDB-lite"/>
    </source>
</evidence>
<evidence type="ECO:0000313" key="3">
    <source>
        <dbReference type="EMBL" id="MEY2252581.1"/>
    </source>
</evidence>
<dbReference type="SMART" id="SM00912">
    <property type="entry name" value="Haemagg_act"/>
    <property type="match status" value="1"/>
</dbReference>
<feature type="compositionally biased region" description="Polar residues" evidence="1">
    <location>
        <begin position="2436"/>
        <end position="2460"/>
    </location>
</feature>
<feature type="region of interest" description="Disordered" evidence="1">
    <location>
        <begin position="3072"/>
        <end position="3095"/>
    </location>
</feature>
<proteinExistence type="predicted"/>
<dbReference type="InterPro" id="IPR011050">
    <property type="entry name" value="Pectin_lyase_fold/virulence"/>
</dbReference>
<dbReference type="InterPro" id="IPR025157">
    <property type="entry name" value="Hemagglutinin_rpt"/>
</dbReference>
<evidence type="ECO:0000313" key="4">
    <source>
        <dbReference type="Proteomes" id="UP001562178"/>
    </source>
</evidence>
<feature type="compositionally biased region" description="Basic and acidic residues" evidence="1">
    <location>
        <begin position="2589"/>
        <end position="2607"/>
    </location>
</feature>
<dbReference type="Pfam" id="PF13332">
    <property type="entry name" value="Fil_haemagg_2"/>
    <property type="match status" value="6"/>
</dbReference>
<dbReference type="Proteomes" id="UP001562178">
    <property type="component" value="Unassembled WGS sequence"/>
</dbReference>